<evidence type="ECO:0000313" key="4">
    <source>
        <dbReference type="Proteomes" id="UP000078543"/>
    </source>
</evidence>
<dbReference type="RefSeq" id="WP_068504481.1">
    <property type="nucleotide sequence ID" value="NZ_LWQU01000196.1"/>
</dbReference>
<dbReference type="STRING" id="1437059.A6A05_04695"/>
<keyword evidence="4" id="KW-1185">Reference proteome</keyword>
<evidence type="ECO:0000256" key="2">
    <source>
        <dbReference type="SAM" id="MobiDB-lite"/>
    </source>
</evidence>
<dbReference type="EMBL" id="LWQU01000196">
    <property type="protein sequence ID" value="OAN44469.1"/>
    <property type="molecule type" value="Genomic_DNA"/>
</dbReference>
<evidence type="ECO:0000313" key="3">
    <source>
        <dbReference type="EMBL" id="OAN44469.1"/>
    </source>
</evidence>
<feature type="compositionally biased region" description="Pro residues" evidence="2">
    <location>
        <begin position="155"/>
        <end position="168"/>
    </location>
</feature>
<comment type="caution">
    <text evidence="3">The sequence shown here is derived from an EMBL/GenBank/DDBJ whole genome shotgun (WGS) entry which is preliminary data.</text>
</comment>
<sequence>MIKGLGTSLLLAAIAGVLGVGLFFVKHEVRDQEARLAELNREIQRNQEEIHVLKAEWSYLNDPARLRQLSEKFLSMRVMAPSQITSLTPARKEPTATAALAAPKPVPVPSVKSEQTRPAPKAEPVKPADAKPAAPVSPPPSVPAPSVLAASPALAPAPQPPRPAPQPPGRTIIIQSPALAQTPDGPGGLR</sequence>
<gene>
    <name evidence="3" type="ORF">A6A05_04695</name>
</gene>
<accession>A0A178M6T5</accession>
<reference evidence="3 4" key="1">
    <citation type="submission" date="2016-04" db="EMBL/GenBank/DDBJ databases">
        <title>Draft genome sequence of freshwater magnetotactic bacteria Magnetospirillum marisnigri SP-1 and Magnetospirillum moscoviense BB-1.</title>
        <authorList>
            <person name="Koziaeva V."/>
            <person name="Dziuba M.V."/>
            <person name="Ivanov T.M."/>
            <person name="Kuznetsov B."/>
            <person name="Grouzdev D.S."/>
        </authorList>
    </citation>
    <scope>NUCLEOTIDE SEQUENCE [LARGE SCALE GENOMIC DNA]</scope>
    <source>
        <strain evidence="3 4">BB-1</strain>
    </source>
</reference>
<feature type="coiled-coil region" evidence="1">
    <location>
        <begin position="22"/>
        <end position="56"/>
    </location>
</feature>
<dbReference type="OrthoDB" id="7165680at2"/>
<organism evidence="3 4">
    <name type="scientific">Magnetospirillum moscoviense</name>
    <dbReference type="NCBI Taxonomy" id="1437059"/>
    <lineage>
        <taxon>Bacteria</taxon>
        <taxon>Pseudomonadati</taxon>
        <taxon>Pseudomonadota</taxon>
        <taxon>Alphaproteobacteria</taxon>
        <taxon>Rhodospirillales</taxon>
        <taxon>Rhodospirillaceae</taxon>
        <taxon>Magnetospirillum</taxon>
    </lineage>
</organism>
<feature type="compositionally biased region" description="Low complexity" evidence="2">
    <location>
        <begin position="95"/>
        <end position="113"/>
    </location>
</feature>
<dbReference type="AlphaFoldDB" id="A0A178M6T5"/>
<name>A0A178M6T5_9PROT</name>
<dbReference type="Proteomes" id="UP000078543">
    <property type="component" value="Unassembled WGS sequence"/>
</dbReference>
<keyword evidence="1" id="KW-0175">Coiled coil</keyword>
<feature type="region of interest" description="Disordered" evidence="2">
    <location>
        <begin position="85"/>
        <end position="190"/>
    </location>
</feature>
<feature type="compositionally biased region" description="Low complexity" evidence="2">
    <location>
        <begin position="144"/>
        <end position="154"/>
    </location>
</feature>
<evidence type="ECO:0000256" key="1">
    <source>
        <dbReference type="SAM" id="Coils"/>
    </source>
</evidence>
<protein>
    <submittedName>
        <fullName evidence="3">Uncharacterized protein</fullName>
    </submittedName>
</protein>
<proteinExistence type="predicted"/>